<dbReference type="EMBL" id="JAHUTI010041072">
    <property type="protein sequence ID" value="MED6245675.1"/>
    <property type="molecule type" value="Genomic_DNA"/>
</dbReference>
<proteinExistence type="predicted"/>
<dbReference type="SUPFAM" id="SSF49265">
    <property type="entry name" value="Fibronectin type III"/>
    <property type="match status" value="1"/>
</dbReference>
<protein>
    <recommendedName>
        <fullName evidence="1">Fibronectin type-III domain-containing protein</fullName>
    </recommendedName>
</protein>
<dbReference type="CDD" id="cd00063">
    <property type="entry name" value="FN3"/>
    <property type="match status" value="1"/>
</dbReference>
<accession>A0ABU7B6C8</accession>
<dbReference type="InterPro" id="IPR013783">
    <property type="entry name" value="Ig-like_fold"/>
</dbReference>
<keyword evidence="3" id="KW-1185">Reference proteome</keyword>
<evidence type="ECO:0000313" key="3">
    <source>
        <dbReference type="Proteomes" id="UP001345963"/>
    </source>
</evidence>
<dbReference type="SMART" id="SM00060">
    <property type="entry name" value="FN3"/>
    <property type="match status" value="1"/>
</dbReference>
<dbReference type="InterPro" id="IPR003961">
    <property type="entry name" value="FN3_dom"/>
</dbReference>
<name>A0ABU7B6C8_9TELE</name>
<sequence>MNAVISSAASVSEGSSEFLLLLLLQHQVQTFSCCRQKLQKPDGCFLLFTTSRFFSWVTVFPVKMDLWSLKLHLAIWTLLSRPGVFSLEVSVRHSELKPCEGNDRVCVTDSQDCQHPPPSSSLRKTLNMSCYYQETSDQHRSVTCSWSQVSESKASLVFTSDYKIVSCRGIFNPAATLEVTARIKSYLTGRDVWSQPHRMFLFDKVKPSQPALALIASTADSLVASWKSSVRGSCRLRYRPNDAHTWTEVSDLIPAYEGQTLNYTITNLLPFMAYKAAVACTTKSGIWSDWSSDTTIQTLDR</sequence>
<dbReference type="Gene3D" id="2.60.40.10">
    <property type="entry name" value="Immunoglobulins"/>
    <property type="match status" value="1"/>
</dbReference>
<organism evidence="2 3">
    <name type="scientific">Ataeniobius toweri</name>
    <dbReference type="NCBI Taxonomy" id="208326"/>
    <lineage>
        <taxon>Eukaryota</taxon>
        <taxon>Metazoa</taxon>
        <taxon>Chordata</taxon>
        <taxon>Craniata</taxon>
        <taxon>Vertebrata</taxon>
        <taxon>Euteleostomi</taxon>
        <taxon>Actinopterygii</taxon>
        <taxon>Neopterygii</taxon>
        <taxon>Teleostei</taxon>
        <taxon>Neoteleostei</taxon>
        <taxon>Acanthomorphata</taxon>
        <taxon>Ovalentaria</taxon>
        <taxon>Atherinomorphae</taxon>
        <taxon>Cyprinodontiformes</taxon>
        <taxon>Goodeidae</taxon>
        <taxon>Ataeniobius</taxon>
    </lineage>
</organism>
<dbReference type="InterPro" id="IPR036116">
    <property type="entry name" value="FN3_sf"/>
</dbReference>
<gene>
    <name evidence="2" type="ORF">ATANTOWER_006511</name>
</gene>
<feature type="domain" description="Fibronectin type-III" evidence="1">
    <location>
        <begin position="206"/>
        <end position="301"/>
    </location>
</feature>
<comment type="caution">
    <text evidence="2">The sequence shown here is derived from an EMBL/GenBank/DDBJ whole genome shotgun (WGS) entry which is preliminary data.</text>
</comment>
<evidence type="ECO:0000313" key="2">
    <source>
        <dbReference type="EMBL" id="MED6245675.1"/>
    </source>
</evidence>
<reference evidence="2 3" key="1">
    <citation type="submission" date="2021-07" db="EMBL/GenBank/DDBJ databases">
        <authorList>
            <person name="Palmer J.M."/>
        </authorList>
    </citation>
    <scope>NUCLEOTIDE SEQUENCE [LARGE SCALE GENOMIC DNA]</scope>
    <source>
        <strain evidence="2 3">AT_MEX2019</strain>
        <tissue evidence="2">Muscle</tissue>
    </source>
</reference>
<dbReference type="Proteomes" id="UP001345963">
    <property type="component" value="Unassembled WGS sequence"/>
</dbReference>
<dbReference type="PROSITE" id="PS50853">
    <property type="entry name" value="FN3"/>
    <property type="match status" value="1"/>
</dbReference>
<feature type="non-terminal residue" evidence="2">
    <location>
        <position position="301"/>
    </location>
</feature>
<evidence type="ECO:0000259" key="1">
    <source>
        <dbReference type="PROSITE" id="PS50853"/>
    </source>
</evidence>